<accession>A0A0U4INB0</accession>
<protein>
    <submittedName>
        <fullName evidence="1">Uncharacterized protein</fullName>
    </submittedName>
</protein>
<proteinExistence type="predicted"/>
<name>A0A0U4INB0_9CAUD</name>
<organism evidence="1 2">
    <name type="scientific">Arthrobacter phage Rings</name>
    <dbReference type="NCBI Taxonomy" id="1772313"/>
    <lineage>
        <taxon>Viruses</taxon>
        <taxon>Duplodnaviria</taxon>
        <taxon>Heunggongvirae</taxon>
        <taxon>Uroviricota</taxon>
        <taxon>Caudoviricetes</taxon>
        <taxon>Amigovirus</taxon>
        <taxon>Amigovirus amigo</taxon>
    </lineage>
</organism>
<evidence type="ECO:0000313" key="1">
    <source>
        <dbReference type="EMBL" id="ALY10090.1"/>
    </source>
</evidence>
<sequence length="74" mass="8374">MAKWQRRQTPGVDGHRLEEIGYEEDRVVTPAGDTISGWQYVCSCGYESHGFFLTYGTAIEGFKMHVCIETGEEL</sequence>
<dbReference type="Proteomes" id="UP000224485">
    <property type="component" value="Segment"/>
</dbReference>
<reference evidence="1 2" key="1">
    <citation type="submission" date="2015-11" db="EMBL/GenBank/DDBJ databases">
        <authorList>
            <person name="Trulli M."/>
            <person name="Cordero M."/>
            <person name="Cross T."/>
            <person name="Dunbar D."/>
            <person name="Bradley K.W."/>
            <person name="Asai D.J."/>
            <person name="Bowman C.A."/>
            <person name="Russell D.A."/>
            <person name="Pope W.H."/>
            <person name="Jacobs-Sera D."/>
            <person name="Hendrix R.W."/>
            <person name="Hatfull G.F."/>
        </authorList>
    </citation>
    <scope>NUCLEOTIDE SEQUENCE [LARGE SCALE GENOMIC DNA]</scope>
</reference>
<gene>
    <name evidence="1" type="primary">9</name>
    <name evidence="1" type="ORF">RINGS_9</name>
</gene>
<evidence type="ECO:0000313" key="2">
    <source>
        <dbReference type="Proteomes" id="UP000224485"/>
    </source>
</evidence>
<dbReference type="EMBL" id="KU160663">
    <property type="protein sequence ID" value="ALY10090.1"/>
    <property type="molecule type" value="Genomic_DNA"/>
</dbReference>